<protein>
    <submittedName>
        <fullName evidence="7">Odorant receptor 131-2-like</fullName>
    </submittedName>
</protein>
<evidence type="ECO:0000313" key="7">
    <source>
        <dbReference type="Ensembl" id="ENSSORP00005015298.1"/>
    </source>
</evidence>
<feature type="transmembrane region" description="Helical" evidence="5">
    <location>
        <begin position="188"/>
        <end position="208"/>
    </location>
</feature>
<dbReference type="GO" id="GO:0005549">
    <property type="term" value="F:odorant binding"/>
    <property type="evidence" value="ECO:0007669"/>
    <property type="project" value="TreeGrafter"/>
</dbReference>
<sequence>SDVSITGVKTKIDSYSAAVAKNVVVLTLGLTINYINGSLIYTFRKHQIFYMNPRYILFIHLVVNDMIQLTTTIILLVLSYTIYKINFSLCCVLIIFAVFTTINSPLNLAVMAVECYIAICLPLQHAELCTIKRTYILISFIWAVSAMTTLSDVFFMIVTEPIKLFFSTVVCIPEEIFRNPIIAKKKNVLYIIYLVGVWLTLLYSYFQIFFAAKAVKSANADAKKARNTIVLHGFQLLLCMLTYVFPNVLQFLLNLFPKNYLHVYFVCYIIIQVLPRFVSPIVYGIRDTTFRQHLRKHQLCITKQTR</sequence>
<dbReference type="CDD" id="cd00637">
    <property type="entry name" value="7tm_classA_rhodopsin-like"/>
    <property type="match status" value="1"/>
</dbReference>
<dbReference type="InterPro" id="IPR000276">
    <property type="entry name" value="GPCR_Rhodpsn"/>
</dbReference>
<evidence type="ECO:0000256" key="1">
    <source>
        <dbReference type="ARBA" id="ARBA00004370"/>
    </source>
</evidence>
<feature type="transmembrane region" description="Helical" evidence="5">
    <location>
        <begin position="261"/>
        <end position="285"/>
    </location>
</feature>
<dbReference type="Gene3D" id="1.20.1070.10">
    <property type="entry name" value="Rhodopsin 7-helix transmembrane proteins"/>
    <property type="match status" value="1"/>
</dbReference>
<keyword evidence="2 5" id="KW-0812">Transmembrane</keyword>
<proteinExistence type="predicted"/>
<evidence type="ECO:0000256" key="5">
    <source>
        <dbReference type="SAM" id="Phobius"/>
    </source>
</evidence>
<name>A0A672ZFM9_9TELE</name>
<evidence type="ECO:0000313" key="8">
    <source>
        <dbReference type="Proteomes" id="UP000472271"/>
    </source>
</evidence>
<gene>
    <name evidence="7" type="primary">LOC115419942</name>
</gene>
<organism evidence="7 8">
    <name type="scientific">Sphaeramia orbicularis</name>
    <name type="common">orbiculate cardinalfish</name>
    <dbReference type="NCBI Taxonomy" id="375764"/>
    <lineage>
        <taxon>Eukaryota</taxon>
        <taxon>Metazoa</taxon>
        <taxon>Chordata</taxon>
        <taxon>Craniata</taxon>
        <taxon>Vertebrata</taxon>
        <taxon>Euteleostomi</taxon>
        <taxon>Actinopterygii</taxon>
        <taxon>Neopterygii</taxon>
        <taxon>Teleostei</taxon>
        <taxon>Neoteleostei</taxon>
        <taxon>Acanthomorphata</taxon>
        <taxon>Gobiaria</taxon>
        <taxon>Kurtiformes</taxon>
        <taxon>Apogonoidei</taxon>
        <taxon>Apogonidae</taxon>
        <taxon>Apogoninae</taxon>
        <taxon>Sphaeramia</taxon>
    </lineage>
</organism>
<feature type="transmembrane region" description="Helical" evidence="5">
    <location>
        <begin position="85"/>
        <end position="102"/>
    </location>
</feature>
<dbReference type="PANTHER" id="PTHR26451">
    <property type="entry name" value="G_PROTEIN_RECEP_F1_2 DOMAIN-CONTAINING PROTEIN"/>
    <property type="match status" value="1"/>
</dbReference>
<dbReference type="GO" id="GO:0004984">
    <property type="term" value="F:olfactory receptor activity"/>
    <property type="evidence" value="ECO:0007669"/>
    <property type="project" value="TreeGrafter"/>
</dbReference>
<dbReference type="Pfam" id="PF00001">
    <property type="entry name" value="7tm_1"/>
    <property type="match status" value="1"/>
</dbReference>
<feature type="transmembrane region" description="Helical" evidence="5">
    <location>
        <begin position="55"/>
        <end position="78"/>
    </location>
</feature>
<accession>A0A672ZFM9</accession>
<feature type="domain" description="G-protein coupled receptors family 1 profile" evidence="6">
    <location>
        <begin position="35"/>
        <end position="283"/>
    </location>
</feature>
<dbReference type="InterPro" id="IPR052921">
    <property type="entry name" value="GPCR1_Superfamily_Member"/>
</dbReference>
<evidence type="ECO:0000256" key="2">
    <source>
        <dbReference type="ARBA" id="ARBA00022692"/>
    </source>
</evidence>
<dbReference type="InterPro" id="IPR017452">
    <property type="entry name" value="GPCR_Rhodpsn_7TM"/>
</dbReference>
<dbReference type="PRINTS" id="PR00237">
    <property type="entry name" value="GPCRRHODOPSN"/>
</dbReference>
<feature type="transmembrane region" description="Helical" evidence="5">
    <location>
        <begin position="135"/>
        <end position="158"/>
    </location>
</feature>
<comment type="subcellular location">
    <subcellularLocation>
        <location evidence="1">Membrane</location>
    </subcellularLocation>
</comment>
<keyword evidence="4 5" id="KW-0472">Membrane</keyword>
<reference evidence="7" key="2">
    <citation type="submission" date="2025-08" db="UniProtKB">
        <authorList>
            <consortium name="Ensembl"/>
        </authorList>
    </citation>
    <scope>IDENTIFICATION</scope>
</reference>
<dbReference type="SUPFAM" id="SSF81321">
    <property type="entry name" value="Family A G protein-coupled receptor-like"/>
    <property type="match status" value="1"/>
</dbReference>
<feature type="transmembrane region" description="Helical" evidence="5">
    <location>
        <begin position="229"/>
        <end position="249"/>
    </location>
</feature>
<evidence type="ECO:0000256" key="4">
    <source>
        <dbReference type="ARBA" id="ARBA00023136"/>
    </source>
</evidence>
<reference evidence="7" key="3">
    <citation type="submission" date="2025-09" db="UniProtKB">
        <authorList>
            <consortium name="Ensembl"/>
        </authorList>
    </citation>
    <scope>IDENTIFICATION</scope>
</reference>
<keyword evidence="8" id="KW-1185">Reference proteome</keyword>
<dbReference type="Proteomes" id="UP000472271">
    <property type="component" value="Chromosome 5"/>
</dbReference>
<feature type="transmembrane region" description="Helical" evidence="5">
    <location>
        <begin position="23"/>
        <end position="43"/>
    </location>
</feature>
<dbReference type="PROSITE" id="PS50262">
    <property type="entry name" value="G_PROTEIN_RECEP_F1_2"/>
    <property type="match status" value="1"/>
</dbReference>
<dbReference type="GO" id="GO:0016020">
    <property type="term" value="C:membrane"/>
    <property type="evidence" value="ECO:0007669"/>
    <property type="project" value="UniProtKB-SubCell"/>
</dbReference>
<dbReference type="FunFam" id="1.20.1070.10:FF:000096">
    <property type="entry name" value="Odorant receptor 131-2"/>
    <property type="match status" value="1"/>
</dbReference>
<keyword evidence="3 5" id="KW-1133">Transmembrane helix</keyword>
<dbReference type="PANTHER" id="PTHR26451:SF998">
    <property type="entry name" value="ODORANT RECEPTOR-RELATED"/>
    <property type="match status" value="1"/>
</dbReference>
<dbReference type="Ensembl" id="ENSSORT00005015789.1">
    <property type="protein sequence ID" value="ENSSORP00005015298.1"/>
    <property type="gene ID" value="ENSSORG00005007768.1"/>
</dbReference>
<dbReference type="AlphaFoldDB" id="A0A672ZFM9"/>
<dbReference type="InParanoid" id="A0A672ZFM9"/>
<dbReference type="GO" id="GO:0004930">
    <property type="term" value="F:G protein-coupled receptor activity"/>
    <property type="evidence" value="ECO:0007669"/>
    <property type="project" value="InterPro"/>
</dbReference>
<reference evidence="7" key="1">
    <citation type="submission" date="2019-06" db="EMBL/GenBank/DDBJ databases">
        <authorList>
            <consortium name="Wellcome Sanger Institute Data Sharing"/>
        </authorList>
    </citation>
    <scope>NUCLEOTIDE SEQUENCE [LARGE SCALE GENOMIC DNA]</scope>
</reference>
<feature type="transmembrane region" description="Helical" evidence="5">
    <location>
        <begin position="108"/>
        <end position="123"/>
    </location>
</feature>
<evidence type="ECO:0000259" key="6">
    <source>
        <dbReference type="PROSITE" id="PS50262"/>
    </source>
</evidence>
<evidence type="ECO:0000256" key="3">
    <source>
        <dbReference type="ARBA" id="ARBA00022989"/>
    </source>
</evidence>